<gene>
    <name evidence="4" type="ORF">HH303_10860</name>
</gene>
<keyword evidence="2 4" id="KW-0808">Transferase</keyword>
<proteinExistence type="predicted"/>
<dbReference type="PANTHER" id="PTHR44942">
    <property type="entry name" value="METHYLTRANSF_11 DOMAIN-CONTAINING PROTEIN"/>
    <property type="match status" value="1"/>
</dbReference>
<dbReference type="Gene3D" id="3.40.50.150">
    <property type="entry name" value="Vaccinia Virus protein VP39"/>
    <property type="match status" value="1"/>
</dbReference>
<accession>A0A7Y0E0H0</accession>
<evidence type="ECO:0000313" key="4">
    <source>
        <dbReference type="EMBL" id="NMM44980.1"/>
    </source>
</evidence>
<organism evidence="4 5">
    <name type="scientific">Pacificispira spongiicola</name>
    <dbReference type="NCBI Taxonomy" id="2729598"/>
    <lineage>
        <taxon>Bacteria</taxon>
        <taxon>Pseudomonadati</taxon>
        <taxon>Pseudomonadota</taxon>
        <taxon>Alphaproteobacteria</taxon>
        <taxon>Rhodospirillales</taxon>
        <taxon>Rhodospirillaceae</taxon>
        <taxon>Pacificispira</taxon>
    </lineage>
</organism>
<dbReference type="GO" id="GO:0008168">
    <property type="term" value="F:methyltransferase activity"/>
    <property type="evidence" value="ECO:0007669"/>
    <property type="project" value="UniProtKB-KW"/>
</dbReference>
<dbReference type="InterPro" id="IPR041698">
    <property type="entry name" value="Methyltransf_25"/>
</dbReference>
<dbReference type="Proteomes" id="UP000539372">
    <property type="component" value="Unassembled WGS sequence"/>
</dbReference>
<comment type="caution">
    <text evidence="4">The sequence shown here is derived from an EMBL/GenBank/DDBJ whole genome shotgun (WGS) entry which is preliminary data.</text>
</comment>
<dbReference type="PANTHER" id="PTHR44942:SF4">
    <property type="entry name" value="METHYLTRANSFERASE TYPE 11 DOMAIN-CONTAINING PROTEIN"/>
    <property type="match status" value="1"/>
</dbReference>
<feature type="domain" description="Methyltransferase" evidence="3">
    <location>
        <begin position="52"/>
        <end position="143"/>
    </location>
</feature>
<reference evidence="4 5" key="1">
    <citation type="submission" date="2020-04" db="EMBL/GenBank/DDBJ databases">
        <title>Rhodospirillaceae bacterium KN72 isolated from deep sea.</title>
        <authorList>
            <person name="Zhang D.-C."/>
        </authorList>
    </citation>
    <scope>NUCLEOTIDE SEQUENCE [LARGE SCALE GENOMIC DNA]</scope>
    <source>
        <strain evidence="4 5">KN72</strain>
    </source>
</reference>
<evidence type="ECO:0000256" key="1">
    <source>
        <dbReference type="ARBA" id="ARBA00022603"/>
    </source>
</evidence>
<dbReference type="InterPro" id="IPR029063">
    <property type="entry name" value="SAM-dependent_MTases_sf"/>
</dbReference>
<dbReference type="GO" id="GO:0032259">
    <property type="term" value="P:methylation"/>
    <property type="evidence" value="ECO:0007669"/>
    <property type="project" value="UniProtKB-KW"/>
</dbReference>
<evidence type="ECO:0000313" key="5">
    <source>
        <dbReference type="Proteomes" id="UP000539372"/>
    </source>
</evidence>
<keyword evidence="5" id="KW-1185">Reference proteome</keyword>
<evidence type="ECO:0000256" key="2">
    <source>
        <dbReference type="ARBA" id="ARBA00022679"/>
    </source>
</evidence>
<dbReference type="CDD" id="cd02440">
    <property type="entry name" value="AdoMet_MTases"/>
    <property type="match status" value="1"/>
</dbReference>
<dbReference type="Pfam" id="PF13649">
    <property type="entry name" value="Methyltransf_25"/>
    <property type="match status" value="1"/>
</dbReference>
<keyword evidence="1 4" id="KW-0489">Methyltransferase</keyword>
<evidence type="ECO:0000259" key="3">
    <source>
        <dbReference type="Pfam" id="PF13649"/>
    </source>
</evidence>
<dbReference type="EMBL" id="JABBNT010000003">
    <property type="protein sequence ID" value="NMM44980.1"/>
    <property type="molecule type" value="Genomic_DNA"/>
</dbReference>
<dbReference type="SUPFAM" id="SSF53335">
    <property type="entry name" value="S-adenosyl-L-methionine-dependent methyltransferases"/>
    <property type="match status" value="1"/>
</dbReference>
<protein>
    <submittedName>
        <fullName evidence="4">Class I SAM-dependent methyltransferase</fullName>
    </submittedName>
</protein>
<dbReference type="AlphaFoldDB" id="A0A7Y0E0H0"/>
<dbReference type="InterPro" id="IPR051052">
    <property type="entry name" value="Diverse_substrate_MTase"/>
</dbReference>
<name>A0A7Y0E0H0_9PROT</name>
<sequence>MQCLRRRPLSQPYTADFGKTAQDYATHRAGFPDRFFDEVQARGVALSGSTLLDLGTGTGTLARGFAARDVTVTGLDIAPDILAQARRLAAEAGLQNAVFAEGSAESTGQPSGHFDTVTAGQCWHWFDGEAALAEVKRVLKPGGALVISHFDWLPLHGNLVEATEAMILKHSPDWPFGGGTGLYPAWTTGMANAGFSGIETFSFDVDQIYTHEAWRGRIRASAPIGGTLSPDKVAAFDAEHGAMMARDFPQDPLPIRHRVWAVLGRAPI</sequence>